<evidence type="ECO:0000256" key="1">
    <source>
        <dbReference type="SAM" id="Phobius"/>
    </source>
</evidence>
<dbReference type="GeneID" id="39734295"/>
<protein>
    <submittedName>
        <fullName evidence="2">Uncharacterized protein</fullName>
    </submittedName>
</protein>
<keyword evidence="1" id="KW-0472">Membrane</keyword>
<feature type="transmembrane region" description="Helical" evidence="1">
    <location>
        <begin position="126"/>
        <end position="144"/>
    </location>
</feature>
<feature type="transmembrane region" description="Helical" evidence="1">
    <location>
        <begin position="267"/>
        <end position="291"/>
    </location>
</feature>
<sequence length="573" mass="69916">MSLMIPARNRSFNSEKYRKNLIVKIFIEKIFKIKNENKIFNCIPFYNFIFYKYSLYFSLEDCFKLFFLQNIDFYFNKKLMYYICTVINNSSILRILSFKNEFIINHVYNCNILKYKCYFMNEYYNLIYNILLLCSLNICSPNFFKNMHGQQKQMKLKNLHNFYNHNKYLILFDMKSKNNKIRDAHLFIKLYKCFSSNNIYPFVFLNQYFYYSFYISPFKITTRNIIYNNLFNRKNCFSFNLELYKNITYLKFHEISQIMFYLSKNNLFFYFESFLNTYFYILVIYIFSLIYNKFNNIVTYLNVENDFLRKEKYIDNLIMSFINYLSSSYVVKNISKKIPHILLCIYISSTLFYLLYKHQVNYFNLTNLSKINNNNINFILLCQKDIYLSNLSFMKKCILLLYIINDLIPKIYGEVLYNKETYGKQINKMMKEFGKNVLQNQKKRNNFKNQCNVNITGQSKTEENYYIDKIKISENFINKNIKLFLHELFSKKNIFHFVQLPFLKLLYCKIFIYSIHNKNEDVMNMKKSALEKEIFRVLQQYINKKNSNYICLNSNANNNVFFTVDIEIYKKKK</sequence>
<dbReference type="RefSeq" id="XP_028531410.1">
    <property type="nucleotide sequence ID" value="XM_028678422.1"/>
</dbReference>
<dbReference type="OMA" id="NIMNVAI"/>
<feature type="transmembrane region" description="Helical" evidence="1">
    <location>
        <begin position="338"/>
        <end position="356"/>
    </location>
</feature>
<dbReference type="OrthoDB" id="372124at2759"/>
<dbReference type="EMBL" id="LN835296">
    <property type="protein sequence ID" value="CRG98400.1"/>
    <property type="molecule type" value="Genomic_DNA"/>
</dbReference>
<dbReference type="Proteomes" id="UP000220158">
    <property type="component" value="Chromosome 1"/>
</dbReference>
<dbReference type="VEuPathDB" id="PlasmoDB:PRELSG_0104500"/>
<accession>A0A1J1H471</accession>
<keyword evidence="1" id="KW-1133">Transmembrane helix</keyword>
<evidence type="ECO:0000313" key="3">
    <source>
        <dbReference type="Proteomes" id="UP000220158"/>
    </source>
</evidence>
<name>A0A1J1H471_PLARL</name>
<reference evidence="2 3" key="1">
    <citation type="submission" date="2015-04" db="EMBL/GenBank/DDBJ databases">
        <authorList>
            <consortium name="Pathogen Informatics"/>
        </authorList>
    </citation>
    <scope>NUCLEOTIDE SEQUENCE [LARGE SCALE GENOMIC DNA]</scope>
    <source>
        <strain evidence="2 3">SGS1</strain>
    </source>
</reference>
<keyword evidence="1" id="KW-0812">Transmembrane</keyword>
<organism evidence="2 3">
    <name type="scientific">Plasmodium relictum</name>
    <dbReference type="NCBI Taxonomy" id="85471"/>
    <lineage>
        <taxon>Eukaryota</taxon>
        <taxon>Sar</taxon>
        <taxon>Alveolata</taxon>
        <taxon>Apicomplexa</taxon>
        <taxon>Aconoidasida</taxon>
        <taxon>Haemosporida</taxon>
        <taxon>Plasmodiidae</taxon>
        <taxon>Plasmodium</taxon>
        <taxon>Plasmodium (Haemamoeba)</taxon>
    </lineage>
</organism>
<proteinExistence type="predicted"/>
<dbReference type="AlphaFoldDB" id="A0A1J1H471"/>
<feature type="transmembrane region" description="Helical" evidence="1">
    <location>
        <begin position="79"/>
        <end position="98"/>
    </location>
</feature>
<gene>
    <name evidence="2" type="ORF">PRELSG_0104500</name>
</gene>
<evidence type="ECO:0000313" key="2">
    <source>
        <dbReference type="EMBL" id="CRG98400.1"/>
    </source>
</evidence>
<keyword evidence="3" id="KW-1185">Reference proteome</keyword>
<dbReference type="KEGG" id="prel:PRELSG_0104500"/>